<accession>A0ABU9EDJ6</accession>
<keyword evidence="1" id="KW-0732">Signal</keyword>
<sequence length="180" mass="19082">MTSRSGRGWSARVLTACALLLLASPSVARAQFRGGDFERPRAARGFVVGARAGFDFQADSPVLGAFARTGPFNRFSLQGSAELTFLDGLTEKQFTGEVLAALGPGLRFGAGPVWRNTVFDATATEPGVEETRLGYSIVALIGGSAGPGRTITGIEFRYSSVSEFSPRTLSLQVGIPLFTW</sequence>
<proteinExistence type="predicted"/>
<organism evidence="2 3">
    <name type="scientific">Gaopeijia maritima</name>
    <dbReference type="NCBI Taxonomy" id="3119007"/>
    <lineage>
        <taxon>Bacteria</taxon>
        <taxon>Pseudomonadati</taxon>
        <taxon>Gemmatimonadota</taxon>
        <taxon>Longimicrobiia</taxon>
        <taxon>Gaopeijiales</taxon>
        <taxon>Gaopeijiaceae</taxon>
        <taxon>Gaopeijia</taxon>
    </lineage>
</organism>
<feature type="chain" id="PRO_5046985428" description="Outer membrane protein beta-barrel domain-containing protein" evidence="1">
    <location>
        <begin position="31"/>
        <end position="180"/>
    </location>
</feature>
<feature type="signal peptide" evidence="1">
    <location>
        <begin position="1"/>
        <end position="30"/>
    </location>
</feature>
<evidence type="ECO:0000313" key="2">
    <source>
        <dbReference type="EMBL" id="MEK9502828.1"/>
    </source>
</evidence>
<keyword evidence="3" id="KW-1185">Reference proteome</keyword>
<comment type="caution">
    <text evidence="2">The sequence shown here is derived from an EMBL/GenBank/DDBJ whole genome shotgun (WGS) entry which is preliminary data.</text>
</comment>
<gene>
    <name evidence="2" type="ORF">WI372_17665</name>
</gene>
<evidence type="ECO:0000256" key="1">
    <source>
        <dbReference type="SAM" id="SignalP"/>
    </source>
</evidence>
<dbReference type="Proteomes" id="UP001484239">
    <property type="component" value="Unassembled WGS sequence"/>
</dbReference>
<reference evidence="2 3" key="1">
    <citation type="submission" date="2024-02" db="EMBL/GenBank/DDBJ databases">
        <title>A novel Gemmatimonadota bacterium.</title>
        <authorList>
            <person name="Du Z.-J."/>
            <person name="Ye Y.-Q."/>
        </authorList>
    </citation>
    <scope>NUCLEOTIDE SEQUENCE [LARGE SCALE GENOMIC DNA]</scope>
    <source>
        <strain evidence="2 3">DH-20</strain>
    </source>
</reference>
<dbReference type="EMBL" id="JBBHLI010000015">
    <property type="protein sequence ID" value="MEK9502828.1"/>
    <property type="molecule type" value="Genomic_DNA"/>
</dbReference>
<name>A0ABU9EDJ6_9BACT</name>
<dbReference type="RefSeq" id="WP_405281028.1">
    <property type="nucleotide sequence ID" value="NZ_CP144380.1"/>
</dbReference>
<protein>
    <recommendedName>
        <fullName evidence="4">Outer membrane protein beta-barrel domain-containing protein</fullName>
    </recommendedName>
</protein>
<evidence type="ECO:0008006" key="4">
    <source>
        <dbReference type="Google" id="ProtNLM"/>
    </source>
</evidence>
<evidence type="ECO:0000313" key="3">
    <source>
        <dbReference type="Proteomes" id="UP001484239"/>
    </source>
</evidence>